<dbReference type="PANTHER" id="PTHR42756">
    <property type="entry name" value="TRANSCRIPTIONAL REGULATOR, MARR"/>
    <property type="match status" value="1"/>
</dbReference>
<accession>A0A858BTZ7</accession>
<dbReference type="SUPFAM" id="SSF46785">
    <property type="entry name" value="Winged helix' DNA-binding domain"/>
    <property type="match status" value="1"/>
</dbReference>
<dbReference type="GO" id="GO:0003700">
    <property type="term" value="F:DNA-binding transcription factor activity"/>
    <property type="evidence" value="ECO:0007669"/>
    <property type="project" value="InterPro"/>
</dbReference>
<dbReference type="KEGG" id="abut:Ami103574_04080"/>
<dbReference type="InterPro" id="IPR036390">
    <property type="entry name" value="WH_DNA-bd_sf"/>
</dbReference>
<dbReference type="InterPro" id="IPR000835">
    <property type="entry name" value="HTH_MarR-typ"/>
</dbReference>
<dbReference type="Proteomes" id="UP000466848">
    <property type="component" value="Chromosome"/>
</dbReference>
<keyword evidence="2" id="KW-0238">DNA-binding</keyword>
<feature type="domain" description="HTH marR-type" evidence="4">
    <location>
        <begin position="1"/>
        <end position="140"/>
    </location>
</feature>
<evidence type="ECO:0000259" key="4">
    <source>
        <dbReference type="PROSITE" id="PS50995"/>
    </source>
</evidence>
<dbReference type="AlphaFoldDB" id="A0A858BTZ7"/>
<dbReference type="GO" id="GO:0003677">
    <property type="term" value="F:DNA binding"/>
    <property type="evidence" value="ECO:0007669"/>
    <property type="project" value="UniProtKB-KW"/>
</dbReference>
<dbReference type="PROSITE" id="PS50995">
    <property type="entry name" value="HTH_MARR_2"/>
    <property type="match status" value="1"/>
</dbReference>
<dbReference type="PANTHER" id="PTHR42756:SF1">
    <property type="entry name" value="TRANSCRIPTIONAL REPRESSOR OF EMRAB OPERON"/>
    <property type="match status" value="1"/>
</dbReference>
<keyword evidence="1" id="KW-0805">Transcription regulation</keyword>
<dbReference type="Pfam" id="PF12802">
    <property type="entry name" value="MarR_2"/>
    <property type="match status" value="1"/>
</dbReference>
<dbReference type="InterPro" id="IPR036388">
    <property type="entry name" value="WH-like_DNA-bd_sf"/>
</dbReference>
<reference evidence="5 6" key="1">
    <citation type="submission" date="2020-02" db="EMBL/GenBank/DDBJ databases">
        <authorList>
            <person name="Kim Y.B."/>
            <person name="Roh S.W."/>
        </authorList>
    </citation>
    <scope>NUCLEOTIDE SEQUENCE [LARGE SCALE GENOMIC DNA]</scope>
    <source>
        <strain evidence="5 6">DSM 103574</strain>
    </source>
</reference>
<gene>
    <name evidence="5" type="ORF">Ami103574_04080</name>
</gene>
<dbReference type="RefSeq" id="WP_163065411.1">
    <property type="nucleotide sequence ID" value="NZ_CP048649.1"/>
</dbReference>
<evidence type="ECO:0000313" key="5">
    <source>
        <dbReference type="EMBL" id="QIB68548.1"/>
    </source>
</evidence>
<proteinExistence type="predicted"/>
<evidence type="ECO:0000256" key="2">
    <source>
        <dbReference type="ARBA" id="ARBA00023125"/>
    </source>
</evidence>
<evidence type="ECO:0000313" key="6">
    <source>
        <dbReference type="Proteomes" id="UP000466848"/>
    </source>
</evidence>
<dbReference type="SMART" id="SM00347">
    <property type="entry name" value="HTH_MARR"/>
    <property type="match status" value="1"/>
</dbReference>
<dbReference type="EMBL" id="CP048649">
    <property type="protein sequence ID" value="QIB68548.1"/>
    <property type="molecule type" value="Genomic_DNA"/>
</dbReference>
<name>A0A858BTZ7_9FIRM</name>
<dbReference type="Gene3D" id="1.10.10.10">
    <property type="entry name" value="Winged helix-like DNA-binding domain superfamily/Winged helix DNA-binding domain"/>
    <property type="match status" value="1"/>
</dbReference>
<keyword evidence="3" id="KW-0804">Transcription</keyword>
<sequence>MKTRSIGMELRTLNNIIMRVMNNHTHKKYIDSITGTNGWIIGYIAHHGHQDVFQKDLEQHFCITRSTASSVINLMVQRGLIERHSVPYDARLKKLVLTPKALQFTRFMEEDGKKMEEILTKEFSLEELETLRSYILRMKTNLKEYDSQP</sequence>
<keyword evidence="6" id="KW-1185">Reference proteome</keyword>
<evidence type="ECO:0000256" key="1">
    <source>
        <dbReference type="ARBA" id="ARBA00023015"/>
    </source>
</evidence>
<evidence type="ECO:0000256" key="3">
    <source>
        <dbReference type="ARBA" id="ARBA00023163"/>
    </source>
</evidence>
<organism evidence="5 6">
    <name type="scientific">Aminipila butyrica</name>
    <dbReference type="NCBI Taxonomy" id="433296"/>
    <lineage>
        <taxon>Bacteria</taxon>
        <taxon>Bacillati</taxon>
        <taxon>Bacillota</taxon>
        <taxon>Clostridia</taxon>
        <taxon>Peptostreptococcales</taxon>
        <taxon>Anaerovoracaceae</taxon>
        <taxon>Aminipila</taxon>
    </lineage>
</organism>
<protein>
    <submittedName>
        <fullName evidence="5">Winged helix-turn-helix transcriptional regulator</fullName>
    </submittedName>
</protein>